<dbReference type="InterPro" id="IPR000182">
    <property type="entry name" value="GNAT_dom"/>
</dbReference>
<dbReference type="InterPro" id="IPR016181">
    <property type="entry name" value="Acyl_CoA_acyltransferase"/>
</dbReference>
<dbReference type="AlphaFoldDB" id="A4C225"/>
<evidence type="ECO:0000313" key="2">
    <source>
        <dbReference type="EMBL" id="EAR12178.1"/>
    </source>
</evidence>
<dbReference type="OrthoDB" id="9811523at2"/>
<dbReference type="HOGENOM" id="CLU_013985_3_6_10"/>
<dbReference type="PROSITE" id="PS51186">
    <property type="entry name" value="GNAT"/>
    <property type="match status" value="1"/>
</dbReference>
<proteinExistence type="predicted"/>
<dbReference type="CDD" id="cd04301">
    <property type="entry name" value="NAT_SF"/>
    <property type="match status" value="1"/>
</dbReference>
<gene>
    <name evidence="2" type="ORF">PI23P_12612</name>
</gene>
<feature type="domain" description="N-acetyltransferase" evidence="1">
    <location>
        <begin position="16"/>
        <end position="181"/>
    </location>
</feature>
<evidence type="ECO:0000313" key="3">
    <source>
        <dbReference type="Proteomes" id="UP000003053"/>
    </source>
</evidence>
<comment type="caution">
    <text evidence="2">The sequence shown here is derived from an EMBL/GenBank/DDBJ whole genome shotgun (WGS) entry which is preliminary data.</text>
</comment>
<evidence type="ECO:0000259" key="1">
    <source>
        <dbReference type="PROSITE" id="PS51186"/>
    </source>
</evidence>
<accession>A4C225</accession>
<reference evidence="2 3" key="1">
    <citation type="submission" date="2006-02" db="EMBL/GenBank/DDBJ databases">
        <authorList>
            <person name="Murray A."/>
            <person name="Staley J."/>
            <person name="Ferriera S."/>
            <person name="Johnson J."/>
            <person name="Kravitz S."/>
            <person name="Halpern A."/>
            <person name="Remington K."/>
            <person name="Beeson K."/>
            <person name="Tran B."/>
            <person name="Rogers Y.-H."/>
            <person name="Friedman R."/>
            <person name="Venter J.C."/>
        </authorList>
    </citation>
    <scope>NUCLEOTIDE SEQUENCE [LARGE SCALE GENOMIC DNA]</scope>
    <source>
        <strain evidence="2 3">23-P</strain>
    </source>
</reference>
<dbReference type="SUPFAM" id="SSF55729">
    <property type="entry name" value="Acyl-CoA N-acyltransferases (Nat)"/>
    <property type="match status" value="1"/>
</dbReference>
<dbReference type="InterPro" id="IPR051531">
    <property type="entry name" value="N-acetyltransferase"/>
</dbReference>
<protein>
    <recommendedName>
        <fullName evidence="1">N-acetyltransferase domain-containing protein</fullName>
    </recommendedName>
</protein>
<dbReference type="Proteomes" id="UP000003053">
    <property type="component" value="Unassembled WGS sequence"/>
</dbReference>
<dbReference type="Gene3D" id="3.40.630.30">
    <property type="match status" value="1"/>
</dbReference>
<name>A4C225_9FLAO</name>
<dbReference type="PANTHER" id="PTHR43792">
    <property type="entry name" value="GNAT FAMILY, PUTATIVE (AFU_ORTHOLOGUE AFUA_3G00765)-RELATED-RELATED"/>
    <property type="match status" value="1"/>
</dbReference>
<dbReference type="STRING" id="313594.PI23P_12612"/>
<organism evidence="2 3">
    <name type="scientific">Polaribacter irgensii 23-P</name>
    <dbReference type="NCBI Taxonomy" id="313594"/>
    <lineage>
        <taxon>Bacteria</taxon>
        <taxon>Pseudomonadati</taxon>
        <taxon>Bacteroidota</taxon>
        <taxon>Flavobacteriia</taxon>
        <taxon>Flavobacteriales</taxon>
        <taxon>Flavobacteriaceae</taxon>
    </lineage>
</organism>
<dbReference type="GO" id="GO:0016747">
    <property type="term" value="F:acyltransferase activity, transferring groups other than amino-acyl groups"/>
    <property type="evidence" value="ECO:0007669"/>
    <property type="project" value="InterPro"/>
</dbReference>
<dbReference type="Pfam" id="PF13302">
    <property type="entry name" value="Acetyltransf_3"/>
    <property type="match status" value="1"/>
</dbReference>
<dbReference type="eggNOG" id="COG1670">
    <property type="taxonomic scope" value="Bacteria"/>
</dbReference>
<dbReference type="RefSeq" id="WP_004571142.1">
    <property type="nucleotide sequence ID" value="NZ_CH724148.1"/>
</dbReference>
<keyword evidence="3" id="KW-1185">Reference proteome</keyword>
<sequence>MNLDFSPFPELTSERLVLRALKISDAKAIFGLRTNKEVNTFITRKLLNNLSEARAFVDFTTNLSQKAVGIFWGLATKENNEIIGSIGLQNFNIEEKYAEIGYDLHPNFQERGFMSEAFQKVLEFTSQKMNLKTIEAFTDKNNSASIALLQKHAFKLQIERSDVGFENNRIYRLENPALHNN</sequence>
<dbReference type="EMBL" id="AAOG01000003">
    <property type="protein sequence ID" value="EAR12178.1"/>
    <property type="molecule type" value="Genomic_DNA"/>
</dbReference>